<dbReference type="Proteomes" id="UP000001693">
    <property type="component" value="Chromosome"/>
</dbReference>
<dbReference type="STRING" id="395495.Lcho_4235"/>
<dbReference type="Gene3D" id="3.40.30.10">
    <property type="entry name" value="Glutaredoxin"/>
    <property type="match status" value="1"/>
</dbReference>
<sequence>MTPGRLKWIDTGALHPPPTIEIMSSYYQRHIFFCLNQRDNGQSSCADFPAQAAFDHCKKQVKAAGLAGPGQVRVNKAGCLDRCAGGPVAVVYPEAVWYSFVDNSDIDEIVESHLKNGQVVERLVLPADVGR</sequence>
<organism evidence="1 2">
    <name type="scientific">Leptothrix cholodnii (strain ATCC 51168 / LMG 8142 / SP-6)</name>
    <name type="common">Leptothrix discophora (strain SP-6)</name>
    <dbReference type="NCBI Taxonomy" id="395495"/>
    <lineage>
        <taxon>Bacteria</taxon>
        <taxon>Pseudomonadati</taxon>
        <taxon>Pseudomonadota</taxon>
        <taxon>Betaproteobacteria</taxon>
        <taxon>Burkholderiales</taxon>
        <taxon>Sphaerotilaceae</taxon>
        <taxon>Leptothrix</taxon>
    </lineage>
</organism>
<dbReference type="AlphaFoldDB" id="B1XYQ0"/>
<dbReference type="EMBL" id="CP001013">
    <property type="protein sequence ID" value="ACB36486.1"/>
    <property type="molecule type" value="Genomic_DNA"/>
</dbReference>
<dbReference type="SUPFAM" id="SSF52833">
    <property type="entry name" value="Thioredoxin-like"/>
    <property type="match status" value="1"/>
</dbReference>
<gene>
    <name evidence="1" type="ordered locus">Lcho_4235</name>
</gene>
<dbReference type="eggNOG" id="COG3411">
    <property type="taxonomic scope" value="Bacteria"/>
</dbReference>
<evidence type="ECO:0000313" key="2">
    <source>
        <dbReference type="Proteomes" id="UP000001693"/>
    </source>
</evidence>
<protein>
    <submittedName>
        <fullName evidence="1">Ferredoxin-like protein</fullName>
    </submittedName>
</protein>
<proteinExistence type="predicted"/>
<keyword evidence="2" id="KW-1185">Reference proteome</keyword>
<dbReference type="CDD" id="cd02980">
    <property type="entry name" value="TRX_Fd_family"/>
    <property type="match status" value="1"/>
</dbReference>
<dbReference type="InterPro" id="IPR036249">
    <property type="entry name" value="Thioredoxin-like_sf"/>
</dbReference>
<name>B1XYQ0_LEPCP</name>
<reference evidence="1 2" key="1">
    <citation type="submission" date="2008-03" db="EMBL/GenBank/DDBJ databases">
        <title>Complete sequence of Leptothrix cholodnii SP-6.</title>
        <authorList>
            <consortium name="US DOE Joint Genome Institute"/>
            <person name="Copeland A."/>
            <person name="Lucas S."/>
            <person name="Lapidus A."/>
            <person name="Glavina del Rio T."/>
            <person name="Dalin E."/>
            <person name="Tice H."/>
            <person name="Bruce D."/>
            <person name="Goodwin L."/>
            <person name="Pitluck S."/>
            <person name="Chertkov O."/>
            <person name="Brettin T."/>
            <person name="Detter J.C."/>
            <person name="Han C."/>
            <person name="Kuske C.R."/>
            <person name="Schmutz J."/>
            <person name="Larimer F."/>
            <person name="Land M."/>
            <person name="Hauser L."/>
            <person name="Kyrpides N."/>
            <person name="Lykidis A."/>
            <person name="Emerson D."/>
            <person name="Richardson P."/>
        </authorList>
    </citation>
    <scope>NUCLEOTIDE SEQUENCE [LARGE SCALE GENOMIC DNA]</scope>
    <source>
        <strain evidence="2">ATCC 51168 / LMG 8142 / SP-6</strain>
    </source>
</reference>
<dbReference type="HOGENOM" id="CLU_126515_1_0_4"/>
<accession>B1XYQ0</accession>
<dbReference type="KEGG" id="lch:Lcho_4235"/>
<evidence type="ECO:0000313" key="1">
    <source>
        <dbReference type="EMBL" id="ACB36486.1"/>
    </source>
</evidence>